<dbReference type="Pfam" id="PF24626">
    <property type="entry name" value="SH3_Tf2-1"/>
    <property type="match status" value="1"/>
</dbReference>
<evidence type="ECO:0000256" key="6">
    <source>
        <dbReference type="ARBA" id="ARBA00022908"/>
    </source>
</evidence>
<protein>
    <submittedName>
        <fullName evidence="12">Transposon Ty3-I Gag-Pol polyprotein</fullName>
    </submittedName>
</protein>
<keyword evidence="9" id="KW-0238">DNA-binding</keyword>
<proteinExistence type="predicted"/>
<dbReference type="FunFam" id="1.10.340.70:FF:000001">
    <property type="entry name" value="Retrovirus-related Pol polyprotein from transposon gypsy-like Protein"/>
    <property type="match status" value="1"/>
</dbReference>
<keyword evidence="6" id="KW-0229">DNA integration</keyword>
<sequence>MAFSQPQWDFITNLRDAVASDAKLSDIIRLCNVGTPPSPHYTIHNKLLFWKQRLVVPAQHPLIQTIMQELHNSPIGGHSGIARTLARVSSQFYWPGMHQDIKSYVQQCLICQQAKSSTTLPAGLLQPLPIPQQIWDDLAMDFIVGLPPSYGFTVIMVVIDRLSKYAHFCQLKADYSSKQVAEVFMKSIVRLHGIPKSIVSDRDRVFTSNFWQQLCKLSGTTLAMSTAYHPQSDEYWYNTSFHTSIGMTPFKAVYGRDPPTLPKYVKDDTEPPSLHEMLLHRDQTILCLKQNLMKAQNLMKKYADQKRVHVEFQVGDLVFVKLQPYRQHSVALRKNQKLGLRYFGPFPVMQRIGPVAYKLALPPTAKIHPVFHVSLLKPCKGEHQQQYLPLPFLTNEFGPVIQPLKVLQFRVILRENQHIPQVLVQWEGLDISQATWEDALTLQSEYPNFNLEDKVVVHGGSNVMNGAGSEHVGNIGYSGHLAKREENKCNRKSGRKRIANSALKDFVWGTT</sequence>
<evidence type="ECO:0000256" key="3">
    <source>
        <dbReference type="ARBA" id="ARBA00022750"/>
    </source>
</evidence>
<dbReference type="AlphaFoldDB" id="A0A151TXQ4"/>
<evidence type="ECO:0000313" key="13">
    <source>
        <dbReference type="Proteomes" id="UP000075243"/>
    </source>
</evidence>
<keyword evidence="4" id="KW-0378">Hydrolase</keyword>
<dbReference type="Pfam" id="PF00665">
    <property type="entry name" value="rve"/>
    <property type="match status" value="1"/>
</dbReference>
<keyword evidence="2" id="KW-0479">Metal-binding</keyword>
<dbReference type="GO" id="GO:0006508">
    <property type="term" value="P:proteolysis"/>
    <property type="evidence" value="ECO:0007669"/>
    <property type="project" value="UniProtKB-KW"/>
</dbReference>
<dbReference type="PROSITE" id="PS50994">
    <property type="entry name" value="INTEGRASE"/>
    <property type="match status" value="1"/>
</dbReference>
<accession>A0A151TXQ4</accession>
<evidence type="ECO:0000256" key="10">
    <source>
        <dbReference type="ARBA" id="ARBA00023172"/>
    </source>
</evidence>
<dbReference type="Gene3D" id="3.30.420.10">
    <property type="entry name" value="Ribonuclease H-like superfamily/Ribonuclease H"/>
    <property type="match status" value="1"/>
</dbReference>
<dbReference type="PANTHER" id="PTHR37984:SF5">
    <property type="entry name" value="PROTEIN NYNRIN-LIKE"/>
    <property type="match status" value="1"/>
</dbReference>
<reference evidence="12 13" key="1">
    <citation type="journal article" date="2012" name="Nat. Biotechnol.">
        <title>Draft genome sequence of pigeonpea (Cajanus cajan), an orphan legume crop of resource-poor farmers.</title>
        <authorList>
            <person name="Varshney R.K."/>
            <person name="Chen W."/>
            <person name="Li Y."/>
            <person name="Bharti A.K."/>
            <person name="Saxena R.K."/>
            <person name="Schlueter J.A."/>
            <person name="Donoghue M.T."/>
            <person name="Azam S."/>
            <person name="Fan G."/>
            <person name="Whaley A.M."/>
            <person name="Farmer A.D."/>
            <person name="Sheridan J."/>
            <person name="Iwata A."/>
            <person name="Tuteja R."/>
            <person name="Penmetsa R.V."/>
            <person name="Wu W."/>
            <person name="Upadhyaya H.D."/>
            <person name="Yang S.P."/>
            <person name="Shah T."/>
            <person name="Saxena K.B."/>
            <person name="Michael T."/>
            <person name="McCombie W.R."/>
            <person name="Yang B."/>
            <person name="Zhang G."/>
            <person name="Yang H."/>
            <person name="Wang J."/>
            <person name="Spillane C."/>
            <person name="Cook D.R."/>
            <person name="May G.D."/>
            <person name="Xu X."/>
            <person name="Jackson S.A."/>
        </authorList>
    </citation>
    <scope>NUCLEOTIDE SEQUENCE [LARGE SCALE GENOMIC DNA]</scope>
    <source>
        <strain evidence="13">cv. Asha</strain>
    </source>
</reference>
<dbReference type="InterPro" id="IPR036397">
    <property type="entry name" value="RNaseH_sf"/>
</dbReference>
<keyword evidence="5" id="KW-0460">Magnesium</keyword>
<dbReference type="Proteomes" id="UP000075243">
    <property type="component" value="Chromosome 3"/>
</dbReference>
<dbReference type="GO" id="GO:0004190">
    <property type="term" value="F:aspartic-type endopeptidase activity"/>
    <property type="evidence" value="ECO:0007669"/>
    <property type="project" value="UniProtKB-KW"/>
</dbReference>
<dbReference type="OMA" id="YLQCTIN"/>
<dbReference type="GO" id="GO:0046872">
    <property type="term" value="F:metal ion binding"/>
    <property type="evidence" value="ECO:0007669"/>
    <property type="project" value="UniProtKB-KW"/>
</dbReference>
<keyword evidence="8" id="KW-0808">Transferase</keyword>
<dbReference type="GO" id="GO:0003887">
    <property type="term" value="F:DNA-directed DNA polymerase activity"/>
    <property type="evidence" value="ECO:0007669"/>
    <property type="project" value="UniProtKB-KW"/>
</dbReference>
<evidence type="ECO:0000313" key="12">
    <source>
        <dbReference type="EMBL" id="KYP71832.1"/>
    </source>
</evidence>
<dbReference type="GO" id="GO:0015074">
    <property type="term" value="P:DNA integration"/>
    <property type="evidence" value="ECO:0007669"/>
    <property type="project" value="UniProtKB-KW"/>
</dbReference>
<dbReference type="PANTHER" id="PTHR37984">
    <property type="entry name" value="PROTEIN CBG26694"/>
    <property type="match status" value="1"/>
</dbReference>
<evidence type="ECO:0000256" key="8">
    <source>
        <dbReference type="ARBA" id="ARBA00022932"/>
    </source>
</evidence>
<dbReference type="GO" id="GO:0006310">
    <property type="term" value="P:DNA recombination"/>
    <property type="evidence" value="ECO:0007669"/>
    <property type="project" value="UniProtKB-KW"/>
</dbReference>
<evidence type="ECO:0000256" key="4">
    <source>
        <dbReference type="ARBA" id="ARBA00022801"/>
    </source>
</evidence>
<name>A0A151TXQ4_CAJCA</name>
<keyword evidence="3" id="KW-0064">Aspartyl protease</keyword>
<dbReference type="InterPro" id="IPR001584">
    <property type="entry name" value="Integrase_cat-core"/>
</dbReference>
<dbReference type="InterPro" id="IPR056924">
    <property type="entry name" value="SH3_Tf2-1"/>
</dbReference>
<dbReference type="InterPro" id="IPR041588">
    <property type="entry name" value="Integrase_H2C2"/>
</dbReference>
<keyword evidence="13" id="KW-1185">Reference proteome</keyword>
<evidence type="ECO:0000259" key="11">
    <source>
        <dbReference type="PROSITE" id="PS50994"/>
    </source>
</evidence>
<keyword evidence="8" id="KW-0239">DNA-directed DNA polymerase</keyword>
<evidence type="ECO:0000256" key="1">
    <source>
        <dbReference type="ARBA" id="ARBA00022670"/>
    </source>
</evidence>
<keyword evidence="1" id="KW-0645">Protease</keyword>
<keyword evidence="7" id="KW-0695">RNA-directed DNA polymerase</keyword>
<dbReference type="SUPFAM" id="SSF53098">
    <property type="entry name" value="Ribonuclease H-like"/>
    <property type="match status" value="1"/>
</dbReference>
<dbReference type="Gene3D" id="1.10.340.70">
    <property type="match status" value="1"/>
</dbReference>
<dbReference type="InterPro" id="IPR012337">
    <property type="entry name" value="RNaseH-like_sf"/>
</dbReference>
<dbReference type="InterPro" id="IPR050951">
    <property type="entry name" value="Retrovirus_Pol_polyprotein"/>
</dbReference>
<evidence type="ECO:0000256" key="9">
    <source>
        <dbReference type="ARBA" id="ARBA00023125"/>
    </source>
</evidence>
<dbReference type="Gramene" id="C.cajan_10794.t">
    <property type="protein sequence ID" value="C.cajan_10794.t"/>
    <property type="gene ID" value="C.cajan_10794"/>
</dbReference>
<dbReference type="SUPFAM" id="SSF54160">
    <property type="entry name" value="Chromo domain-like"/>
    <property type="match status" value="1"/>
</dbReference>
<organism evidence="12 13">
    <name type="scientific">Cajanus cajan</name>
    <name type="common">Pigeon pea</name>
    <name type="synonym">Cajanus indicus</name>
    <dbReference type="NCBI Taxonomy" id="3821"/>
    <lineage>
        <taxon>Eukaryota</taxon>
        <taxon>Viridiplantae</taxon>
        <taxon>Streptophyta</taxon>
        <taxon>Embryophyta</taxon>
        <taxon>Tracheophyta</taxon>
        <taxon>Spermatophyta</taxon>
        <taxon>Magnoliopsida</taxon>
        <taxon>eudicotyledons</taxon>
        <taxon>Gunneridae</taxon>
        <taxon>Pentapetalae</taxon>
        <taxon>rosids</taxon>
        <taxon>fabids</taxon>
        <taxon>Fabales</taxon>
        <taxon>Fabaceae</taxon>
        <taxon>Papilionoideae</taxon>
        <taxon>50 kb inversion clade</taxon>
        <taxon>NPAAA clade</taxon>
        <taxon>indigoferoid/millettioid clade</taxon>
        <taxon>Phaseoleae</taxon>
        <taxon>Cajanus</taxon>
    </lineage>
</organism>
<keyword evidence="10" id="KW-0233">DNA recombination</keyword>
<keyword evidence="8" id="KW-0548">Nucleotidyltransferase</keyword>
<dbReference type="Pfam" id="PF17921">
    <property type="entry name" value="Integrase_H2C2"/>
    <property type="match status" value="1"/>
</dbReference>
<dbReference type="EMBL" id="CM003605">
    <property type="protein sequence ID" value="KYP71832.1"/>
    <property type="molecule type" value="Genomic_DNA"/>
</dbReference>
<gene>
    <name evidence="12" type="ORF">KK1_011106</name>
</gene>
<evidence type="ECO:0000256" key="2">
    <source>
        <dbReference type="ARBA" id="ARBA00022723"/>
    </source>
</evidence>
<dbReference type="InterPro" id="IPR016197">
    <property type="entry name" value="Chromo-like_dom_sf"/>
</dbReference>
<dbReference type="GO" id="GO:0003964">
    <property type="term" value="F:RNA-directed DNA polymerase activity"/>
    <property type="evidence" value="ECO:0007669"/>
    <property type="project" value="UniProtKB-KW"/>
</dbReference>
<evidence type="ECO:0000256" key="5">
    <source>
        <dbReference type="ARBA" id="ARBA00022842"/>
    </source>
</evidence>
<feature type="domain" description="Integrase catalytic" evidence="11">
    <location>
        <begin position="125"/>
        <end position="233"/>
    </location>
</feature>
<dbReference type="GO" id="GO:0003677">
    <property type="term" value="F:DNA binding"/>
    <property type="evidence" value="ECO:0007669"/>
    <property type="project" value="UniProtKB-KW"/>
</dbReference>
<evidence type="ECO:0000256" key="7">
    <source>
        <dbReference type="ARBA" id="ARBA00022918"/>
    </source>
</evidence>